<keyword evidence="2" id="KW-1185">Reference proteome</keyword>
<dbReference type="EMBL" id="CP010537">
    <property type="protein sequence ID" value="AJG23639.1"/>
    <property type="molecule type" value="Genomic_DNA"/>
</dbReference>
<protein>
    <submittedName>
        <fullName evidence="1">Uncharacterized protein</fullName>
    </submittedName>
</protein>
<evidence type="ECO:0000313" key="1">
    <source>
        <dbReference type="EMBL" id="AJG23639.1"/>
    </source>
</evidence>
<sequence length="37" mass="4405">MFVEWKYHAREFIFNHLECRFLEPAFPASFGQTGNAI</sequence>
<gene>
    <name evidence="1" type="ORF">RR42_s2051</name>
</gene>
<reference evidence="1 2" key="1">
    <citation type="journal article" date="2015" name="Genome Announc.">
        <title>Complete Genome Sequence of Cupriavidus basilensis 4G11, Isolated from the Oak Ridge Field Research Center Site.</title>
        <authorList>
            <person name="Ray J."/>
            <person name="Waters R.J."/>
            <person name="Skerker J.M."/>
            <person name="Kuehl J.V."/>
            <person name="Price M.N."/>
            <person name="Huang J."/>
            <person name="Chakraborty R."/>
            <person name="Arkin A.P."/>
            <person name="Deutschbauer A."/>
        </authorList>
    </citation>
    <scope>NUCLEOTIDE SEQUENCE [LARGE SCALE GENOMIC DNA]</scope>
    <source>
        <strain evidence="1">4G11</strain>
    </source>
</reference>
<name>A0A0C4YNL3_9BURK</name>
<dbReference type="Proteomes" id="UP000031843">
    <property type="component" value="Chromosome secondary"/>
</dbReference>
<dbReference type="KEGG" id="cbw:RR42_s2051"/>
<accession>A0A0C4YNL3</accession>
<evidence type="ECO:0000313" key="2">
    <source>
        <dbReference type="Proteomes" id="UP000031843"/>
    </source>
</evidence>
<organism evidence="1 2">
    <name type="scientific">Cupriavidus basilensis</name>
    <dbReference type="NCBI Taxonomy" id="68895"/>
    <lineage>
        <taxon>Bacteria</taxon>
        <taxon>Pseudomonadati</taxon>
        <taxon>Pseudomonadota</taxon>
        <taxon>Betaproteobacteria</taxon>
        <taxon>Burkholderiales</taxon>
        <taxon>Burkholderiaceae</taxon>
        <taxon>Cupriavidus</taxon>
    </lineage>
</organism>
<proteinExistence type="predicted"/>
<dbReference type="AlphaFoldDB" id="A0A0C4YNL3"/>